<dbReference type="AlphaFoldDB" id="K2JWF1"/>
<keyword evidence="5" id="KW-1133">Transmembrane helix</keyword>
<feature type="domain" description="Multidrug resistance protein MdtA-like barrel-sandwich hybrid" evidence="6">
    <location>
        <begin position="78"/>
        <end position="230"/>
    </location>
</feature>
<evidence type="ECO:0000256" key="4">
    <source>
        <dbReference type="SAM" id="Coils"/>
    </source>
</evidence>
<evidence type="ECO:0000256" key="3">
    <source>
        <dbReference type="ARBA" id="ARBA00023054"/>
    </source>
</evidence>
<feature type="domain" description="CusB-like beta-barrel" evidence="7">
    <location>
        <begin position="243"/>
        <end position="316"/>
    </location>
</feature>
<dbReference type="InterPro" id="IPR006143">
    <property type="entry name" value="RND_pump_MFP"/>
</dbReference>
<dbReference type="eggNOG" id="COG0845">
    <property type="taxonomic scope" value="Bacteria"/>
</dbReference>
<dbReference type="GO" id="GO:0030313">
    <property type="term" value="C:cell envelope"/>
    <property type="evidence" value="ECO:0007669"/>
    <property type="project" value="UniProtKB-SubCell"/>
</dbReference>
<dbReference type="Gene3D" id="2.40.30.170">
    <property type="match status" value="1"/>
</dbReference>
<dbReference type="GO" id="GO:0022857">
    <property type="term" value="F:transmembrane transporter activity"/>
    <property type="evidence" value="ECO:0007669"/>
    <property type="project" value="InterPro"/>
</dbReference>
<organism evidence="8 9">
    <name type="scientific">Celeribacter baekdonensis B30</name>
    <dbReference type="NCBI Taxonomy" id="1208323"/>
    <lineage>
        <taxon>Bacteria</taxon>
        <taxon>Pseudomonadati</taxon>
        <taxon>Pseudomonadota</taxon>
        <taxon>Alphaproteobacteria</taxon>
        <taxon>Rhodobacterales</taxon>
        <taxon>Roseobacteraceae</taxon>
        <taxon>Celeribacter</taxon>
    </lineage>
</organism>
<gene>
    <name evidence="8" type="ORF">B30_02805</name>
</gene>
<dbReference type="SUPFAM" id="SSF111369">
    <property type="entry name" value="HlyD-like secretion proteins"/>
    <property type="match status" value="1"/>
</dbReference>
<dbReference type="InterPro" id="IPR050465">
    <property type="entry name" value="UPF0194_transport"/>
</dbReference>
<evidence type="ECO:0000256" key="2">
    <source>
        <dbReference type="ARBA" id="ARBA00009477"/>
    </source>
</evidence>
<keyword evidence="5" id="KW-0812">Transmembrane</keyword>
<evidence type="ECO:0000259" key="6">
    <source>
        <dbReference type="Pfam" id="PF25917"/>
    </source>
</evidence>
<evidence type="ECO:0000313" key="9">
    <source>
        <dbReference type="Proteomes" id="UP000006762"/>
    </source>
</evidence>
<evidence type="ECO:0000259" key="7">
    <source>
        <dbReference type="Pfam" id="PF25954"/>
    </source>
</evidence>
<dbReference type="OrthoDB" id="9791520at2"/>
<keyword evidence="5" id="KW-0472">Membrane</keyword>
<dbReference type="Pfam" id="PF25917">
    <property type="entry name" value="BSH_RND"/>
    <property type="match status" value="1"/>
</dbReference>
<comment type="similarity">
    <text evidence="2">Belongs to the membrane fusion protein (MFP) (TC 8.A.1) family.</text>
</comment>
<dbReference type="GO" id="GO:0016020">
    <property type="term" value="C:membrane"/>
    <property type="evidence" value="ECO:0007669"/>
    <property type="project" value="InterPro"/>
</dbReference>
<comment type="caution">
    <text evidence="8">The sequence shown here is derived from an EMBL/GenBank/DDBJ whole genome shotgun (WGS) entry which is preliminary data.</text>
</comment>
<dbReference type="Gene3D" id="2.40.50.100">
    <property type="match status" value="1"/>
</dbReference>
<dbReference type="PATRIC" id="fig|1208323.3.peg.576"/>
<accession>K2JWF1</accession>
<dbReference type="PANTHER" id="PTHR32347">
    <property type="entry name" value="EFFLUX SYSTEM COMPONENT YKNX-RELATED"/>
    <property type="match status" value="1"/>
</dbReference>
<dbReference type="EMBL" id="AMRK01000001">
    <property type="protein sequence ID" value="EKE74619.1"/>
    <property type="molecule type" value="Genomic_DNA"/>
</dbReference>
<dbReference type="STRING" id="1208323.B30_02805"/>
<keyword evidence="3 4" id="KW-0175">Coiled coil</keyword>
<dbReference type="NCBIfam" id="TIGR01730">
    <property type="entry name" value="RND_mfp"/>
    <property type="match status" value="1"/>
</dbReference>
<evidence type="ECO:0000256" key="1">
    <source>
        <dbReference type="ARBA" id="ARBA00004196"/>
    </source>
</evidence>
<dbReference type="InterPro" id="IPR058625">
    <property type="entry name" value="MdtA-like_BSH"/>
</dbReference>
<dbReference type="Proteomes" id="UP000006762">
    <property type="component" value="Unassembled WGS sequence"/>
</dbReference>
<evidence type="ECO:0000256" key="5">
    <source>
        <dbReference type="SAM" id="Phobius"/>
    </source>
</evidence>
<feature type="coiled-coil region" evidence="4">
    <location>
        <begin position="163"/>
        <end position="190"/>
    </location>
</feature>
<evidence type="ECO:0000313" key="8">
    <source>
        <dbReference type="EMBL" id="EKE74619.1"/>
    </source>
</evidence>
<feature type="transmembrane region" description="Helical" evidence="5">
    <location>
        <begin position="21"/>
        <end position="42"/>
    </location>
</feature>
<dbReference type="PANTHER" id="PTHR32347:SF14">
    <property type="entry name" value="EFFLUX SYSTEM COMPONENT YKNX-RELATED"/>
    <property type="match status" value="1"/>
</dbReference>
<keyword evidence="9" id="KW-1185">Reference proteome</keyword>
<dbReference type="InterPro" id="IPR058792">
    <property type="entry name" value="Beta-barrel_RND_2"/>
</dbReference>
<sequence>MTDTPDQIARTLAQTTGTWRPLLRVALVVAGIAFAVLGWMVFQGIGTGRGDSYVTTPVVRADFKVTVTATGTVEPTNLVDVSSELSGTIESVYVDFNDTVEVGTVLAALDTRKLKAQLAIAQAASDAASARVVVAQAALDKARGDYDIARTLENRGVTSHQAFSAQNAMLRQAEAELQSAEADQALALATLDLHRADLENACICSPIQGVVLQRAIDPGQIVAASLTAPVLFSIAEDLREMELQVDIDEADIGRVAVGNAATFTVDAYEDKTFPATISQIRFAAEVVSSVVTYKAVLDVANSDMLLRPGMTATAEIIVAEVANALVVPNGALRYAPRQTANAPRDDGGSGLLGMLIPRTPETPAASSGRAVWMLRDNQPVQVAVRPGDTDGEITEILEGVLIEGDLVITGDTNG</sequence>
<reference evidence="8 9" key="1">
    <citation type="submission" date="2012-09" db="EMBL/GenBank/DDBJ databases">
        <title>Celeribacter baekdonensis B30 Genome Sequencing.</title>
        <authorList>
            <person name="Wang W."/>
        </authorList>
    </citation>
    <scope>NUCLEOTIDE SEQUENCE [LARGE SCALE GENOMIC DNA]</scope>
    <source>
        <strain evidence="8 9">B30</strain>
    </source>
</reference>
<dbReference type="FunFam" id="2.40.30.170:FF:000010">
    <property type="entry name" value="Efflux RND transporter periplasmic adaptor subunit"/>
    <property type="match status" value="1"/>
</dbReference>
<dbReference type="Pfam" id="PF25954">
    <property type="entry name" value="Beta-barrel_RND_2"/>
    <property type="match status" value="1"/>
</dbReference>
<dbReference type="RefSeq" id="WP_009570486.1">
    <property type="nucleotide sequence ID" value="NZ_AMRK01000001.1"/>
</dbReference>
<name>K2JWF1_9RHOB</name>
<proteinExistence type="inferred from homology"/>
<protein>
    <submittedName>
        <fullName evidence="8">RND family efflux transporter MFP subunit</fullName>
    </submittedName>
</protein>
<comment type="subcellular location">
    <subcellularLocation>
        <location evidence="1">Cell envelope</location>
    </subcellularLocation>
</comment>